<keyword evidence="2" id="KW-0472">Membrane</keyword>
<dbReference type="Proteomes" id="UP001583177">
    <property type="component" value="Unassembled WGS sequence"/>
</dbReference>
<feature type="transmembrane region" description="Helical" evidence="2">
    <location>
        <begin position="335"/>
        <end position="352"/>
    </location>
</feature>
<reference evidence="3 4" key="1">
    <citation type="journal article" date="2024" name="IMA Fungus">
        <title>IMA Genome - F19 : A genome assembly and annotation guide to empower mycologists, including annotated draft genome sequences of Ceratocystis pirilliformis, Diaporthe australafricana, Fusarium ophioides, Paecilomyces lecythidis, and Sporothrix stenoceras.</title>
        <authorList>
            <person name="Aylward J."/>
            <person name="Wilson A.M."/>
            <person name="Visagie C.M."/>
            <person name="Spraker J."/>
            <person name="Barnes I."/>
            <person name="Buitendag C."/>
            <person name="Ceriani C."/>
            <person name="Del Mar Angel L."/>
            <person name="du Plessis D."/>
            <person name="Fuchs T."/>
            <person name="Gasser K."/>
            <person name="Kramer D."/>
            <person name="Li W."/>
            <person name="Munsamy K."/>
            <person name="Piso A."/>
            <person name="Price J.L."/>
            <person name="Sonnekus B."/>
            <person name="Thomas C."/>
            <person name="van der Nest A."/>
            <person name="van Dijk A."/>
            <person name="van Heerden A."/>
            <person name="van Vuuren N."/>
            <person name="Yilmaz N."/>
            <person name="Duong T.A."/>
            <person name="van der Merwe N.A."/>
            <person name="Wingfield M.J."/>
            <person name="Wingfield B.D."/>
        </authorList>
    </citation>
    <scope>NUCLEOTIDE SEQUENCE [LARGE SCALE GENOMIC DNA]</scope>
    <source>
        <strain evidence="3 4">CMW 18300</strain>
    </source>
</reference>
<feature type="transmembrane region" description="Helical" evidence="2">
    <location>
        <begin position="230"/>
        <end position="251"/>
    </location>
</feature>
<evidence type="ECO:0000256" key="2">
    <source>
        <dbReference type="SAM" id="Phobius"/>
    </source>
</evidence>
<name>A0ABR3X7I6_9PEZI</name>
<evidence type="ECO:0000313" key="3">
    <source>
        <dbReference type="EMBL" id="KAL1871617.1"/>
    </source>
</evidence>
<evidence type="ECO:0000256" key="1">
    <source>
        <dbReference type="SAM" id="MobiDB-lite"/>
    </source>
</evidence>
<feature type="region of interest" description="Disordered" evidence="1">
    <location>
        <begin position="474"/>
        <end position="517"/>
    </location>
</feature>
<proteinExistence type="predicted"/>
<feature type="transmembrane region" description="Helical" evidence="2">
    <location>
        <begin position="257"/>
        <end position="276"/>
    </location>
</feature>
<accession>A0ABR3X7I6</accession>
<keyword evidence="4" id="KW-1185">Reference proteome</keyword>
<organism evidence="3 4">
    <name type="scientific">Diaporthe australafricana</name>
    <dbReference type="NCBI Taxonomy" id="127596"/>
    <lineage>
        <taxon>Eukaryota</taxon>
        <taxon>Fungi</taxon>
        <taxon>Dikarya</taxon>
        <taxon>Ascomycota</taxon>
        <taxon>Pezizomycotina</taxon>
        <taxon>Sordariomycetes</taxon>
        <taxon>Sordariomycetidae</taxon>
        <taxon>Diaporthales</taxon>
        <taxon>Diaporthaceae</taxon>
        <taxon>Diaporthe</taxon>
    </lineage>
</organism>
<keyword evidence="2" id="KW-0812">Transmembrane</keyword>
<gene>
    <name evidence="3" type="ORF">Daus18300_004617</name>
</gene>
<feature type="transmembrane region" description="Helical" evidence="2">
    <location>
        <begin position="358"/>
        <end position="379"/>
    </location>
</feature>
<comment type="caution">
    <text evidence="3">The sequence shown here is derived from an EMBL/GenBank/DDBJ whole genome shotgun (WGS) entry which is preliminary data.</text>
</comment>
<sequence length="517" mass="57285">MADGDASNGPVATWFPVSKDSWGLDVVTLLAVIGESSMEDHAQPITASVLCLLPRILPAPQALLKSKRPTRLPTYNANMVGVHNGVTLDSVGFFANIIHPLDDQAPYSFKVLEIKHADEVFGKGIGKPLRRASWVGRLWNRSVGKVAAHKHSLDRPPSEHVDQEKDARGGAKGVKFDIDDVEKGNREPPEPTMGIKRRRTAKEKVTDFIANPTLTPTTRPAVPPAWSSPIHVASVASFLLTMLIVGLTAYWKDGNALIAIFIISTQASLVGYASWWRPRLMVRPPHTTNVPPGDMIIRTREGAFMLIKCTEEVARELYTGTEDCEYHVGPKTYRFLMALGTMLLMVGVVLLGNTRFEAQVLTSGSYIALNGLYWLLGMLPRRYFWDLSRYEWNDITPEDAKNADKIVVDTRDNGVGGYPSFTRTLWYAIRETKTTGWVERSGAAPSTSQWRQWLKEAGEKARSDRKWPAVSRKDVIMRESVHGSDSSPGGPEADSAAQHAPLREVQPNPEQIKTGQL</sequence>
<protein>
    <submittedName>
        <fullName evidence="3">Uncharacterized protein</fullName>
    </submittedName>
</protein>
<dbReference type="EMBL" id="JAWRVE010000032">
    <property type="protein sequence ID" value="KAL1871617.1"/>
    <property type="molecule type" value="Genomic_DNA"/>
</dbReference>
<feature type="compositionally biased region" description="Polar residues" evidence="1">
    <location>
        <begin position="508"/>
        <end position="517"/>
    </location>
</feature>
<feature type="compositionally biased region" description="Basic and acidic residues" evidence="1">
    <location>
        <begin position="151"/>
        <end position="189"/>
    </location>
</feature>
<evidence type="ECO:0000313" key="4">
    <source>
        <dbReference type="Proteomes" id="UP001583177"/>
    </source>
</evidence>
<keyword evidence="2" id="KW-1133">Transmembrane helix</keyword>
<feature type="region of interest" description="Disordered" evidence="1">
    <location>
        <begin position="149"/>
        <end position="193"/>
    </location>
</feature>